<proteinExistence type="predicted"/>
<protein>
    <submittedName>
        <fullName evidence="1">Uncharacterized protein</fullName>
    </submittedName>
</protein>
<dbReference type="Proteomes" id="UP000325579">
    <property type="component" value="Unassembled WGS sequence"/>
</dbReference>
<dbReference type="PROSITE" id="PS50157">
    <property type="entry name" value="ZINC_FINGER_C2H2_2"/>
    <property type="match status" value="1"/>
</dbReference>
<gene>
    <name evidence="1" type="ORF">BDV37DRAFT_265852</name>
</gene>
<dbReference type="EMBL" id="ML736901">
    <property type="protein sequence ID" value="KAE8397335.1"/>
    <property type="molecule type" value="Genomic_DNA"/>
</dbReference>
<evidence type="ECO:0000313" key="2">
    <source>
        <dbReference type="Proteomes" id="UP000325579"/>
    </source>
</evidence>
<accession>A0A5N6HJ87</accession>
<dbReference type="PROSITE" id="PS00028">
    <property type="entry name" value="ZINC_FINGER_C2H2_1"/>
    <property type="match status" value="1"/>
</dbReference>
<keyword evidence="2" id="KW-1185">Reference proteome</keyword>
<evidence type="ECO:0000313" key="1">
    <source>
        <dbReference type="EMBL" id="KAE8397335.1"/>
    </source>
</evidence>
<accession>A0A5N7CT56</accession>
<dbReference type="GeneID" id="43668537"/>
<dbReference type="RefSeq" id="XP_031934654.1">
    <property type="nucleotide sequence ID" value="XM_032083846.1"/>
</dbReference>
<name>A0A5N6HJ87_9EURO</name>
<dbReference type="AlphaFoldDB" id="A0A5N6HJ87"/>
<organism evidence="1 2">
    <name type="scientific">Aspergillus pseudonomiae</name>
    <dbReference type="NCBI Taxonomy" id="1506151"/>
    <lineage>
        <taxon>Eukaryota</taxon>
        <taxon>Fungi</taxon>
        <taxon>Dikarya</taxon>
        <taxon>Ascomycota</taxon>
        <taxon>Pezizomycotina</taxon>
        <taxon>Eurotiomycetes</taxon>
        <taxon>Eurotiomycetidae</taxon>
        <taxon>Eurotiales</taxon>
        <taxon>Aspergillaceae</taxon>
        <taxon>Aspergillus</taxon>
        <taxon>Aspergillus subgen. Circumdati</taxon>
    </lineage>
</organism>
<sequence>MAAASPLLSIDFLLNPASSGVDRAGNMETLQEKILHQGSDHRREWLFASHDNSAGCRVDTPKAHFCPMAMCSRQFDGLDELRRHYWAFHSRSQASGCLRGRSSSKSNDIQNRYYCPILPAPVKDHR</sequence>
<reference evidence="1 2" key="1">
    <citation type="submission" date="2019-04" db="EMBL/GenBank/DDBJ databases">
        <authorList>
            <consortium name="DOE Joint Genome Institute"/>
            <person name="Mondo S."/>
            <person name="Kjaerbolling I."/>
            <person name="Vesth T."/>
            <person name="Frisvad J.C."/>
            <person name="Nybo J.L."/>
            <person name="Theobald S."/>
            <person name="Kildgaard S."/>
            <person name="Isbrandt T."/>
            <person name="Kuo A."/>
            <person name="Sato A."/>
            <person name="Lyhne E.K."/>
            <person name="Kogle M.E."/>
            <person name="Wiebenga A."/>
            <person name="Kun R.S."/>
            <person name="Lubbers R.J."/>
            <person name="Makela M.R."/>
            <person name="Barry K."/>
            <person name="Chovatia M."/>
            <person name="Clum A."/>
            <person name="Daum C."/>
            <person name="Haridas S."/>
            <person name="He G."/>
            <person name="LaButti K."/>
            <person name="Lipzen A."/>
            <person name="Riley R."/>
            <person name="Salamov A."/>
            <person name="Simmons B.A."/>
            <person name="Magnuson J.K."/>
            <person name="Henrissat B."/>
            <person name="Mortensen U.H."/>
            <person name="Larsen T.O."/>
            <person name="Devries R.P."/>
            <person name="Grigoriev I.V."/>
            <person name="Machida M."/>
            <person name="Baker S.E."/>
            <person name="Andersen M.R."/>
            <person name="Cantor M.N."/>
            <person name="Hua S.X."/>
        </authorList>
    </citation>
    <scope>NUCLEOTIDE SEQUENCE [LARGE SCALE GENOMIC DNA]</scope>
    <source>
        <strain evidence="1 2">CBS 119388</strain>
    </source>
</reference>
<dbReference type="OrthoDB" id="10342667at2759"/>
<dbReference type="InterPro" id="IPR013087">
    <property type="entry name" value="Znf_C2H2_type"/>
</dbReference>